<comment type="similarity">
    <text evidence="1">Belongs to the TRAFAC class myosin-kinesin ATPase superfamily. Kinesin family.</text>
</comment>
<comment type="caution">
    <text evidence="1">Lacks conserved residue(s) required for the propagation of feature annotation.</text>
</comment>
<dbReference type="InterPro" id="IPR027640">
    <property type="entry name" value="Kinesin-like_fam"/>
</dbReference>
<dbReference type="Pfam" id="PF00225">
    <property type="entry name" value="Kinesin"/>
    <property type="match status" value="1"/>
</dbReference>
<dbReference type="PROSITE" id="PS50067">
    <property type="entry name" value="KINESIN_MOTOR_2"/>
    <property type="match status" value="1"/>
</dbReference>
<feature type="region of interest" description="Disordered" evidence="2">
    <location>
        <begin position="534"/>
        <end position="615"/>
    </location>
</feature>
<feature type="compositionally biased region" description="Basic and acidic residues" evidence="2">
    <location>
        <begin position="463"/>
        <end position="479"/>
    </location>
</feature>
<dbReference type="PANTHER" id="PTHR24115:SF929">
    <property type="entry name" value="KINESIN-LIKE PROTEIN AT 31E, ISOFORM A"/>
    <property type="match status" value="1"/>
</dbReference>
<evidence type="ECO:0000259" key="3">
    <source>
        <dbReference type="PROSITE" id="PS50067"/>
    </source>
</evidence>
<dbReference type="VEuPathDB" id="TriTrypDB:TcIL3000_10_10660"/>
<dbReference type="GO" id="GO:0016887">
    <property type="term" value="F:ATP hydrolysis activity"/>
    <property type="evidence" value="ECO:0007669"/>
    <property type="project" value="TreeGrafter"/>
</dbReference>
<dbReference type="GO" id="GO:0005524">
    <property type="term" value="F:ATP binding"/>
    <property type="evidence" value="ECO:0007669"/>
    <property type="project" value="InterPro"/>
</dbReference>
<feature type="region of interest" description="Disordered" evidence="2">
    <location>
        <begin position="399"/>
        <end position="508"/>
    </location>
</feature>
<proteinExistence type="inferred from homology"/>
<feature type="compositionally biased region" description="Basic and acidic residues" evidence="2">
    <location>
        <begin position="558"/>
        <end position="569"/>
    </location>
</feature>
<protein>
    <submittedName>
        <fullName evidence="4">Putative kinesin-like protein</fullName>
    </submittedName>
</protein>
<name>G0UY20_TRYCI</name>
<dbReference type="SUPFAM" id="SSF52540">
    <property type="entry name" value="P-loop containing nucleoside triphosphate hydrolases"/>
    <property type="match status" value="1"/>
</dbReference>
<evidence type="ECO:0000256" key="2">
    <source>
        <dbReference type="SAM" id="MobiDB-lite"/>
    </source>
</evidence>
<dbReference type="GO" id="GO:0008017">
    <property type="term" value="F:microtubule binding"/>
    <property type="evidence" value="ECO:0007669"/>
    <property type="project" value="InterPro"/>
</dbReference>
<reference evidence="4" key="1">
    <citation type="journal article" date="2012" name="Proc. Natl. Acad. Sci. U.S.A.">
        <title>Antigenic diversity is generated by distinct evolutionary mechanisms in African trypanosome species.</title>
        <authorList>
            <person name="Jackson A.P."/>
            <person name="Berry A."/>
            <person name="Aslett M."/>
            <person name="Allison H.C."/>
            <person name="Burton P."/>
            <person name="Vavrova-Anderson J."/>
            <person name="Brown R."/>
            <person name="Browne H."/>
            <person name="Corton N."/>
            <person name="Hauser H."/>
            <person name="Gamble J."/>
            <person name="Gilderthorp R."/>
            <person name="Marcello L."/>
            <person name="McQuillan J."/>
            <person name="Otto T.D."/>
            <person name="Quail M.A."/>
            <person name="Sanders M.J."/>
            <person name="van Tonder A."/>
            <person name="Ginger M.L."/>
            <person name="Field M.C."/>
            <person name="Barry J.D."/>
            <person name="Hertz-Fowler C."/>
            <person name="Berriman M."/>
        </authorList>
    </citation>
    <scope>NUCLEOTIDE SEQUENCE</scope>
    <source>
        <strain evidence="4">IL3000</strain>
    </source>
</reference>
<feature type="non-terminal residue" evidence="4">
    <location>
        <position position="1"/>
    </location>
</feature>
<feature type="compositionally biased region" description="Basic and acidic residues" evidence="2">
    <location>
        <begin position="424"/>
        <end position="434"/>
    </location>
</feature>
<dbReference type="GO" id="GO:0007018">
    <property type="term" value="P:microtubule-based movement"/>
    <property type="evidence" value="ECO:0007669"/>
    <property type="project" value="InterPro"/>
</dbReference>
<accession>G0UY20</accession>
<feature type="domain" description="Kinesin motor" evidence="3">
    <location>
        <begin position="1"/>
        <end position="71"/>
    </location>
</feature>
<feature type="compositionally biased region" description="Low complexity" evidence="2">
    <location>
        <begin position="571"/>
        <end position="582"/>
    </location>
</feature>
<sequence>STVLEALSTMRRKPDGTSSYVNFRDTTLTVLLQRYLCGASMTVFVACIHPDVQFVQETMSTLRYTQRLKRIKTKSAPQKPSDDSSLFHPKEHQDLLEELALLRKIVNQSSCGEFSPQNDEALAASVCRRHFDPSTPQRETGPETENNDQCNSSGLRHKQRLIRSKDIRRVAGWLVSRTLGMLPHLSVRFDDYFDDFLPCEVQVVGYVSLMACLPPCDKAEASHSLAFLDVGDPALGLSMLDAGIPACVGLHRLDCKGIRYWEVHEYDETNSVFLLAFFRVGEGLVEPMDVSGNPFECCGGVLTLEPLVPLALVFGTSRDTCEHVKENVLQHLITLQTEQGHVTEGNAATQTSRSLYEQGSASCENSVRCGCRALVDTSETTYSSGVDEETEFESIVTIHGTEPPSVLKEGSPQSSTHTPGRSPHSREQSDEVHNPRRAQFFGGKRSDASDVLSSLSVSSSNEEGQRDLDVSPGLTEERVACTTSGSTQDQSPQSTGEQIITDRTDMCDGNTSGDPAFRARWLDGNTTLSDEIEQAASNVLPDPVPPPSPQHTASRFTVLHDRECTDRTQEGAASDAGAPSGKPSGGKGKNGGDDGVDSHRKREPVSEGCHLCVML</sequence>
<dbReference type="AlphaFoldDB" id="G0UY20"/>
<dbReference type="EMBL" id="HE575323">
    <property type="protein sequence ID" value="CCC94287.1"/>
    <property type="molecule type" value="Genomic_DNA"/>
</dbReference>
<evidence type="ECO:0000256" key="1">
    <source>
        <dbReference type="PROSITE-ProRule" id="PRU00283"/>
    </source>
</evidence>
<dbReference type="GO" id="GO:0005871">
    <property type="term" value="C:kinesin complex"/>
    <property type="evidence" value="ECO:0007669"/>
    <property type="project" value="TreeGrafter"/>
</dbReference>
<feature type="compositionally biased region" description="Polar residues" evidence="2">
    <location>
        <begin position="134"/>
        <end position="154"/>
    </location>
</feature>
<dbReference type="InterPro" id="IPR001752">
    <property type="entry name" value="Kinesin_motor_dom"/>
</dbReference>
<dbReference type="InterPro" id="IPR027417">
    <property type="entry name" value="P-loop_NTPase"/>
</dbReference>
<evidence type="ECO:0000313" key="4">
    <source>
        <dbReference type="EMBL" id="CCC94287.1"/>
    </source>
</evidence>
<feature type="compositionally biased region" description="Low complexity" evidence="2">
    <location>
        <begin position="449"/>
        <end position="460"/>
    </location>
</feature>
<dbReference type="Gene3D" id="1.20.58.1980">
    <property type="match status" value="1"/>
</dbReference>
<dbReference type="GO" id="GO:0003777">
    <property type="term" value="F:microtubule motor activity"/>
    <property type="evidence" value="ECO:0007669"/>
    <property type="project" value="InterPro"/>
</dbReference>
<organism evidence="4">
    <name type="scientific">Trypanosoma congolense (strain IL3000)</name>
    <dbReference type="NCBI Taxonomy" id="1068625"/>
    <lineage>
        <taxon>Eukaryota</taxon>
        <taxon>Discoba</taxon>
        <taxon>Euglenozoa</taxon>
        <taxon>Kinetoplastea</taxon>
        <taxon>Metakinetoplastina</taxon>
        <taxon>Trypanosomatida</taxon>
        <taxon>Trypanosomatidae</taxon>
        <taxon>Trypanosoma</taxon>
        <taxon>Nannomonas</taxon>
    </lineage>
</organism>
<dbReference type="GO" id="GO:0005874">
    <property type="term" value="C:microtubule"/>
    <property type="evidence" value="ECO:0007669"/>
    <property type="project" value="TreeGrafter"/>
</dbReference>
<dbReference type="PANTHER" id="PTHR24115">
    <property type="entry name" value="KINESIN-RELATED"/>
    <property type="match status" value="1"/>
</dbReference>
<gene>
    <name evidence="4" type="ORF">TCIL3000_10_10660</name>
</gene>
<feature type="region of interest" description="Disordered" evidence="2">
    <location>
        <begin position="132"/>
        <end position="155"/>
    </location>
</feature>
<feature type="compositionally biased region" description="Basic and acidic residues" evidence="2">
    <location>
        <begin position="590"/>
        <end position="605"/>
    </location>
</feature>
<feature type="compositionally biased region" description="Polar residues" evidence="2">
    <location>
        <begin position="481"/>
        <end position="498"/>
    </location>
</feature>